<protein>
    <recommendedName>
        <fullName evidence="7">Tetraspanin-9</fullName>
    </recommendedName>
</protein>
<keyword evidence="6" id="KW-0325">Glycoprotein</keyword>
<keyword evidence="4 10" id="KW-1133">Transmembrane helix</keyword>
<dbReference type="Gene3D" id="1.10.1450.10">
    <property type="entry name" value="Tetraspanin"/>
    <property type="match status" value="1"/>
</dbReference>
<keyword evidence="3 10" id="KW-0812">Transmembrane</keyword>
<sequence length="441" mass="47812">AARAPGAKEVVVPEPRRSGRPENLGGREGGWLLDESDAWIGTPEPSKVFACPWVPPAPALWIRSGGTGSSGPQSLPSALHTPFPPAAPPAVPFPEPGFSSPPPLFSRGLGPPQPLSSRDGPSPEGPSRPNPRPNPRPAFDLATPLHCQSGIGPAHRPAPPSPRPVASQSRAGPASCFRWRRLWRWRRASASDPDPTFLGARNILGSSLICQQPRCSLEIQGKQLCGCGLLGVGIWLSVSQGNFATFSPSFPSLSAANLVIAIGTIVMVTGFLGCLGAIKENRCLLLSFFIVLLIILLAELILIILFFVYMDKVNENARKDLKEGLLLYNSENNVGLKNAWNIIQAEMHCCGVTDYTDWYPVLGENTVPDRCCMENSQGCGRNSTTPLWKTGCYEKVKMWFDDNKHVLGTVGMCILIMQILGMAFSMTLFQHIHRTGKKYDA</sequence>
<dbReference type="PANTHER" id="PTHR19282">
    <property type="entry name" value="TETRASPANIN"/>
    <property type="match status" value="1"/>
</dbReference>
<evidence type="ECO:0000313" key="12">
    <source>
        <dbReference type="Proteomes" id="UP000694724"/>
    </source>
</evidence>
<feature type="transmembrane region" description="Helical" evidence="10">
    <location>
        <begin position="285"/>
        <end position="309"/>
    </location>
</feature>
<comment type="similarity">
    <text evidence="2">Belongs to the tetraspanin (TM4SF) family.</text>
</comment>
<evidence type="ECO:0000256" key="2">
    <source>
        <dbReference type="ARBA" id="ARBA00006840"/>
    </source>
</evidence>
<evidence type="ECO:0000256" key="6">
    <source>
        <dbReference type="ARBA" id="ARBA00023180"/>
    </source>
</evidence>
<evidence type="ECO:0000256" key="9">
    <source>
        <dbReference type="SAM" id="MobiDB-lite"/>
    </source>
</evidence>
<comment type="subcellular location">
    <subcellularLocation>
        <location evidence="1">Membrane</location>
        <topology evidence="1">Multi-pass membrane protein</topology>
    </subcellularLocation>
</comment>
<organism evidence="11 12">
    <name type="scientific">Sus scrofa</name>
    <name type="common">Pig</name>
    <dbReference type="NCBI Taxonomy" id="9823"/>
    <lineage>
        <taxon>Eukaryota</taxon>
        <taxon>Metazoa</taxon>
        <taxon>Chordata</taxon>
        <taxon>Craniata</taxon>
        <taxon>Vertebrata</taxon>
        <taxon>Euteleostomi</taxon>
        <taxon>Mammalia</taxon>
        <taxon>Eutheria</taxon>
        <taxon>Laurasiatheria</taxon>
        <taxon>Artiodactyla</taxon>
        <taxon>Suina</taxon>
        <taxon>Suidae</taxon>
        <taxon>Sus</taxon>
    </lineage>
</organism>
<dbReference type="Proteomes" id="UP000694724">
    <property type="component" value="Unplaced"/>
</dbReference>
<dbReference type="SUPFAM" id="SSF48652">
    <property type="entry name" value="Tetraspanin"/>
    <property type="match status" value="1"/>
</dbReference>
<dbReference type="FunFam" id="1.10.1450.10:FF:000008">
    <property type="entry name" value="Tetraspanin"/>
    <property type="match status" value="1"/>
</dbReference>
<reference evidence="11" key="1">
    <citation type="submission" date="2025-08" db="UniProtKB">
        <authorList>
            <consortium name="Ensembl"/>
        </authorList>
    </citation>
    <scope>IDENTIFICATION</scope>
</reference>
<feature type="compositionally biased region" description="Pro residues" evidence="9">
    <location>
        <begin position="123"/>
        <end position="136"/>
    </location>
</feature>
<dbReference type="InterPro" id="IPR018499">
    <property type="entry name" value="Tetraspanin/Peripherin"/>
</dbReference>
<evidence type="ECO:0000256" key="5">
    <source>
        <dbReference type="ARBA" id="ARBA00023136"/>
    </source>
</evidence>
<dbReference type="GO" id="GO:0016020">
    <property type="term" value="C:membrane"/>
    <property type="evidence" value="ECO:0007669"/>
    <property type="project" value="UniProtKB-SubCell"/>
</dbReference>
<dbReference type="CDD" id="cd03165">
    <property type="entry name" value="NET-5_like_LEL"/>
    <property type="match status" value="1"/>
</dbReference>
<dbReference type="PRINTS" id="PR00259">
    <property type="entry name" value="TMFOUR"/>
</dbReference>
<feature type="region of interest" description="Disordered" evidence="9">
    <location>
        <begin position="64"/>
        <end position="170"/>
    </location>
</feature>
<evidence type="ECO:0000256" key="4">
    <source>
        <dbReference type="ARBA" id="ARBA00022989"/>
    </source>
</evidence>
<dbReference type="PANTHER" id="PTHR19282:SF41">
    <property type="entry name" value="TETRASPANIN-9"/>
    <property type="match status" value="1"/>
</dbReference>
<dbReference type="PROSITE" id="PS00421">
    <property type="entry name" value="TM4_1"/>
    <property type="match status" value="1"/>
</dbReference>
<dbReference type="InterPro" id="IPR008952">
    <property type="entry name" value="Tetraspanin_EC2_sf"/>
</dbReference>
<keyword evidence="5 10" id="KW-0472">Membrane</keyword>
<evidence type="ECO:0000256" key="10">
    <source>
        <dbReference type="SAM" id="Phobius"/>
    </source>
</evidence>
<feature type="region of interest" description="Disordered" evidence="9">
    <location>
        <begin position="1"/>
        <end position="30"/>
    </location>
</feature>
<evidence type="ECO:0000256" key="7">
    <source>
        <dbReference type="ARBA" id="ARBA00039674"/>
    </source>
</evidence>
<gene>
    <name evidence="11" type="primary">TSPAN9</name>
</gene>
<dbReference type="Pfam" id="PF00335">
    <property type="entry name" value="Tetraspanin"/>
    <property type="match status" value="1"/>
</dbReference>
<proteinExistence type="inferred from homology"/>
<dbReference type="Ensembl" id="ENSSSCT00055027901.1">
    <property type="protein sequence ID" value="ENSSSCP00055022221.1"/>
    <property type="gene ID" value="ENSSSCG00055014115.1"/>
</dbReference>
<feature type="compositionally biased region" description="Pro residues" evidence="9">
    <location>
        <begin position="82"/>
        <end position="104"/>
    </location>
</feature>
<evidence type="ECO:0000256" key="1">
    <source>
        <dbReference type="ARBA" id="ARBA00004141"/>
    </source>
</evidence>
<evidence type="ECO:0000256" key="3">
    <source>
        <dbReference type="ARBA" id="ARBA00022692"/>
    </source>
</evidence>
<name>A0A8D1QJV1_PIG</name>
<comment type="subunit">
    <text evidence="8">Found in a complex with GP6.</text>
</comment>
<evidence type="ECO:0000256" key="8">
    <source>
        <dbReference type="ARBA" id="ARBA00063566"/>
    </source>
</evidence>
<dbReference type="InterPro" id="IPR018503">
    <property type="entry name" value="Tetraspanin_CS"/>
</dbReference>
<dbReference type="AlphaFoldDB" id="A0A8D1QJV1"/>
<feature type="transmembrane region" description="Helical" evidence="10">
    <location>
        <begin position="224"/>
        <end position="243"/>
    </location>
</feature>
<evidence type="ECO:0000313" key="11">
    <source>
        <dbReference type="Ensembl" id="ENSSSCP00055022221.1"/>
    </source>
</evidence>
<accession>A0A8D1QJV1</accession>
<feature type="transmembrane region" description="Helical" evidence="10">
    <location>
        <begin position="406"/>
        <end position="429"/>
    </location>
</feature>
<feature type="transmembrane region" description="Helical" evidence="10">
    <location>
        <begin position="255"/>
        <end position="278"/>
    </location>
</feature>